<dbReference type="InterPro" id="IPR009937">
    <property type="entry name" value="Phage_holin_3_6"/>
</dbReference>
<feature type="transmembrane region" description="Helical" evidence="1">
    <location>
        <begin position="39"/>
        <end position="61"/>
    </location>
</feature>
<comment type="caution">
    <text evidence="2">The sequence shown here is derived from an EMBL/GenBank/DDBJ whole genome shotgun (WGS) entry which is preliminary data.</text>
</comment>
<keyword evidence="1" id="KW-1133">Transmembrane helix</keyword>
<organism evidence="2 3">
    <name type="scientific">Candidatus Bacteroides avicola</name>
    <dbReference type="NCBI Taxonomy" id="2838468"/>
    <lineage>
        <taxon>Bacteria</taxon>
        <taxon>Pseudomonadati</taxon>
        <taxon>Bacteroidota</taxon>
        <taxon>Bacteroidia</taxon>
        <taxon>Bacteroidales</taxon>
        <taxon>Bacteroidaceae</taxon>
        <taxon>Bacteroides</taxon>
    </lineage>
</organism>
<dbReference type="Proteomes" id="UP000823862">
    <property type="component" value="Unassembled WGS sequence"/>
</dbReference>
<keyword evidence="1" id="KW-0472">Membrane</keyword>
<name>A0A9D2KVQ1_9BACE</name>
<gene>
    <name evidence="2" type="ORF">H9950_09115</name>
</gene>
<dbReference type="AlphaFoldDB" id="A0A9D2KVQ1"/>
<feature type="transmembrane region" description="Helical" evidence="1">
    <location>
        <begin position="67"/>
        <end position="97"/>
    </location>
</feature>
<reference evidence="2" key="1">
    <citation type="journal article" date="2021" name="PeerJ">
        <title>Extensive microbial diversity within the chicken gut microbiome revealed by metagenomics and culture.</title>
        <authorList>
            <person name="Gilroy R."/>
            <person name="Ravi A."/>
            <person name="Getino M."/>
            <person name="Pursley I."/>
            <person name="Horton D.L."/>
            <person name="Alikhan N.F."/>
            <person name="Baker D."/>
            <person name="Gharbi K."/>
            <person name="Hall N."/>
            <person name="Watson M."/>
            <person name="Adriaenssens E.M."/>
            <person name="Foster-Nyarko E."/>
            <person name="Jarju S."/>
            <person name="Secka A."/>
            <person name="Antonio M."/>
            <person name="Oren A."/>
            <person name="Chaudhuri R.R."/>
            <person name="La Ragione R."/>
            <person name="Hildebrand F."/>
            <person name="Pallen M.J."/>
        </authorList>
    </citation>
    <scope>NUCLEOTIDE SEQUENCE</scope>
    <source>
        <strain evidence="2">ChiHjej12B11-9795</strain>
    </source>
</reference>
<reference evidence="2" key="2">
    <citation type="submission" date="2021-04" db="EMBL/GenBank/DDBJ databases">
        <authorList>
            <person name="Gilroy R."/>
        </authorList>
    </citation>
    <scope>NUCLEOTIDE SEQUENCE</scope>
    <source>
        <strain evidence="2">ChiHjej12B11-9795</strain>
    </source>
</reference>
<evidence type="ECO:0000313" key="3">
    <source>
        <dbReference type="Proteomes" id="UP000823862"/>
    </source>
</evidence>
<protein>
    <submittedName>
        <fullName evidence="2">Phage holin family protein</fullName>
    </submittedName>
</protein>
<proteinExistence type="predicted"/>
<dbReference type="EMBL" id="DWZI01000043">
    <property type="protein sequence ID" value="HJA86328.1"/>
    <property type="molecule type" value="Genomic_DNA"/>
</dbReference>
<evidence type="ECO:0000256" key="1">
    <source>
        <dbReference type="SAM" id="Phobius"/>
    </source>
</evidence>
<evidence type="ECO:0000313" key="2">
    <source>
        <dbReference type="EMBL" id="HJA86328.1"/>
    </source>
</evidence>
<accession>A0A9D2KVQ1</accession>
<sequence length="127" mass="14357">MFATDKSIDSLRQLFAEFKKYLNLQKEYTRLEVTEKLSVLLSMLIVILLVVILGMMALFYLSFTMAYVLAPAVGGITVSFSLLAVFYALLAILLVSFRKRLIIDPMVKFIAGLFMKTPEKNNPPTQP</sequence>
<dbReference type="Pfam" id="PF07332">
    <property type="entry name" value="Phage_holin_3_6"/>
    <property type="match status" value="1"/>
</dbReference>
<keyword evidence="1" id="KW-0812">Transmembrane</keyword>